<name>A0A0L1IYV9_ASPN3</name>
<evidence type="ECO:0000313" key="2">
    <source>
        <dbReference type="Proteomes" id="UP000037505"/>
    </source>
</evidence>
<organism evidence="1 2">
    <name type="scientific">Aspergillus nomiae NRRL (strain ATCC 15546 / NRRL 13137 / CBS 260.88 / M93)</name>
    <dbReference type="NCBI Taxonomy" id="1509407"/>
    <lineage>
        <taxon>Eukaryota</taxon>
        <taxon>Fungi</taxon>
        <taxon>Dikarya</taxon>
        <taxon>Ascomycota</taxon>
        <taxon>Pezizomycotina</taxon>
        <taxon>Eurotiomycetes</taxon>
        <taxon>Eurotiomycetidae</taxon>
        <taxon>Eurotiales</taxon>
        <taxon>Aspergillaceae</taxon>
        <taxon>Aspergillus</taxon>
        <taxon>Aspergillus subgen. Circumdati</taxon>
    </lineage>
</organism>
<dbReference type="InterPro" id="IPR029058">
    <property type="entry name" value="AB_hydrolase_fold"/>
</dbReference>
<comment type="caution">
    <text evidence="1">The sequence shown here is derived from an EMBL/GenBank/DDBJ whole genome shotgun (WGS) entry which is preliminary data.</text>
</comment>
<sequence>MMTTSQFQVKEHTIPCQSIREYHHAVKGVDPPLQLAVKQYIPLNNLNPSPDDITIIAGHANGIPKECYEPIWDDLLRLTHVKIKAIWMADCSHQGASGVLNEQILGDDPNWFDHSRDLLLMVNHFRDQIQPPIVGVAHSFSCSQLVHLSIMHPRLIHSHVFLEPMIQVESPSQPGGPSPALWTSSRTDAWPSQQDAETHIRRNAFWRRWDPRAVNAYIRFGLRRVPTSSSGTVILTTTKAQEAWTYLRFNPTPHAGSDIMERFLNPDLAVTAKEGNNHNPNYVTVCPWSCIAFEFLPYVRPSVLFVFGEKSHINIPARRRDKLERIGTGLGGSGGVAAGRAHAEVLPGSSHMAPLEKVQDTARLISLWLEAQLELYLKEKLFWECQHDSGKSGQDGRVLSAQWMKYMKEPVDTKRPAKPHL</sequence>
<dbReference type="RefSeq" id="XP_015405508.1">
    <property type="nucleotide sequence ID" value="XM_015553142.1"/>
</dbReference>
<evidence type="ECO:0000313" key="1">
    <source>
        <dbReference type="EMBL" id="KNG84585.1"/>
    </source>
</evidence>
<accession>A0A0L1IYV9</accession>
<dbReference type="SUPFAM" id="SSF53474">
    <property type="entry name" value="alpha/beta-Hydrolases"/>
    <property type="match status" value="1"/>
</dbReference>
<dbReference type="OrthoDB" id="94039at2759"/>
<reference evidence="1 2" key="1">
    <citation type="submission" date="2014-06" db="EMBL/GenBank/DDBJ databases">
        <title>The Genome of the Aflatoxigenic Filamentous Fungus Aspergillus nomius.</title>
        <authorList>
            <person name="Moore M.G."/>
            <person name="Shannon B.M."/>
            <person name="Brian M.M."/>
        </authorList>
    </citation>
    <scope>NUCLEOTIDE SEQUENCE [LARGE SCALE GENOMIC DNA]</scope>
    <source>
        <strain evidence="1 2">NRRL 13137</strain>
    </source>
</reference>
<proteinExistence type="predicted"/>
<dbReference type="AlphaFoldDB" id="A0A0L1IYV9"/>
<dbReference type="GeneID" id="26809690"/>
<dbReference type="Gene3D" id="3.40.50.1820">
    <property type="entry name" value="alpha/beta hydrolase"/>
    <property type="match status" value="1"/>
</dbReference>
<protein>
    <submittedName>
        <fullName evidence="1">Uncharacterized protein</fullName>
    </submittedName>
</protein>
<keyword evidence="2" id="KW-1185">Reference proteome</keyword>
<dbReference type="EMBL" id="JNOM01000199">
    <property type="protein sequence ID" value="KNG84585.1"/>
    <property type="molecule type" value="Genomic_DNA"/>
</dbReference>
<gene>
    <name evidence="1" type="ORF">ANOM_007886</name>
</gene>
<dbReference type="Proteomes" id="UP000037505">
    <property type="component" value="Unassembled WGS sequence"/>
</dbReference>